<reference evidence="4 5" key="1">
    <citation type="submission" date="2016-01" db="EMBL/GenBank/DDBJ databases">
        <title>Whole genome sequencing of Myroides marinus L41.</title>
        <authorList>
            <person name="Hong K.W."/>
        </authorList>
    </citation>
    <scope>NUCLEOTIDE SEQUENCE [LARGE SCALE GENOMIC DNA]</scope>
    <source>
        <strain evidence="4 5">L41</strain>
    </source>
</reference>
<dbReference type="InterPro" id="IPR050491">
    <property type="entry name" value="AmpC-like"/>
</dbReference>
<dbReference type="GO" id="GO:0016020">
    <property type="term" value="C:membrane"/>
    <property type="evidence" value="ECO:0007669"/>
    <property type="project" value="UniProtKB-SubCell"/>
</dbReference>
<accession>A0A164ALN6</accession>
<dbReference type="Proteomes" id="UP000076630">
    <property type="component" value="Unassembled WGS sequence"/>
</dbReference>
<dbReference type="PANTHER" id="PTHR46825">
    <property type="entry name" value="D-ALANYL-D-ALANINE-CARBOXYPEPTIDASE/ENDOPEPTIDASE AMPH"/>
    <property type="match status" value="1"/>
</dbReference>
<organism evidence="4 5">
    <name type="scientific">Myroides marinus</name>
    <dbReference type="NCBI Taxonomy" id="703342"/>
    <lineage>
        <taxon>Bacteria</taxon>
        <taxon>Pseudomonadati</taxon>
        <taxon>Bacteroidota</taxon>
        <taxon>Flavobacteriia</taxon>
        <taxon>Flavobacteriales</taxon>
        <taxon>Flavobacteriaceae</taxon>
        <taxon>Myroides</taxon>
    </lineage>
</organism>
<keyword evidence="2" id="KW-0472">Membrane</keyword>
<comment type="subcellular location">
    <subcellularLocation>
        <location evidence="1">Membrane</location>
    </subcellularLocation>
</comment>
<evidence type="ECO:0000313" key="4">
    <source>
        <dbReference type="EMBL" id="KZE84070.1"/>
    </source>
</evidence>
<dbReference type="InterPro" id="IPR001466">
    <property type="entry name" value="Beta-lactam-related"/>
</dbReference>
<evidence type="ECO:0000256" key="1">
    <source>
        <dbReference type="ARBA" id="ARBA00004370"/>
    </source>
</evidence>
<sequence length="345" mass="38848">MRLLYKVIIGICLINSVTLWAGKRKVMEVINRYTLAGKLNGAVLVGNKEEVLCDTVVGWSDKEQRILNTNQTLFYGASITKTFTAVSVAQLVSQGQLNYTDKIKTYLPELGTYANNLTIHQLLTHTSGLPDYEVEMPALNDVDTAIILQWLERENRLNFTSGSQHKYCNTGYILLAKIIERISGVSYQQYLTQHIFSKSGMQNTKLYTDKHQKGKEVAVGYDKNGNVDDFTLISYGDTGLLTNARDLYKYAISLDTDKVLPTNQKQQMYTPVTLTSGKEANYGYGWRVVTKHNQKTVYHKGGLNGFKSILWRDLEDATVIVLLTNYGDILPTDALVEELYLAAQK</sequence>
<dbReference type="PANTHER" id="PTHR46825:SF11">
    <property type="entry name" value="PENICILLIN-BINDING PROTEIN 4"/>
    <property type="match status" value="1"/>
</dbReference>
<dbReference type="SUPFAM" id="SSF56601">
    <property type="entry name" value="beta-lactamase/transpeptidase-like"/>
    <property type="match status" value="1"/>
</dbReference>
<comment type="caution">
    <text evidence="4">The sequence shown here is derived from an EMBL/GenBank/DDBJ whole genome shotgun (WGS) entry which is preliminary data.</text>
</comment>
<evidence type="ECO:0000259" key="3">
    <source>
        <dbReference type="Pfam" id="PF00144"/>
    </source>
</evidence>
<dbReference type="Gene3D" id="3.40.710.10">
    <property type="entry name" value="DD-peptidase/beta-lactamase superfamily"/>
    <property type="match status" value="1"/>
</dbReference>
<dbReference type="RefSeq" id="WP_038988120.1">
    <property type="nucleotide sequence ID" value="NZ_JWJO01000078.1"/>
</dbReference>
<feature type="domain" description="Beta-lactamase-related" evidence="3">
    <location>
        <begin position="41"/>
        <end position="329"/>
    </location>
</feature>
<proteinExistence type="predicted"/>
<dbReference type="Pfam" id="PF00144">
    <property type="entry name" value="Beta-lactamase"/>
    <property type="match status" value="1"/>
</dbReference>
<dbReference type="EMBL" id="LQNU01000032">
    <property type="protein sequence ID" value="KZE84070.1"/>
    <property type="molecule type" value="Genomic_DNA"/>
</dbReference>
<keyword evidence="5" id="KW-1185">Reference proteome</keyword>
<dbReference type="AlphaFoldDB" id="A0A164ALN6"/>
<name>A0A164ALN6_9FLAO</name>
<evidence type="ECO:0000256" key="2">
    <source>
        <dbReference type="ARBA" id="ARBA00023136"/>
    </source>
</evidence>
<dbReference type="OrthoDB" id="9793489at2"/>
<evidence type="ECO:0000313" key="5">
    <source>
        <dbReference type="Proteomes" id="UP000076630"/>
    </source>
</evidence>
<protein>
    <recommendedName>
        <fullName evidence="3">Beta-lactamase-related domain-containing protein</fullName>
    </recommendedName>
</protein>
<dbReference type="InterPro" id="IPR012338">
    <property type="entry name" value="Beta-lactam/transpept-like"/>
</dbReference>
<gene>
    <name evidence="4" type="ORF">AV926_02795</name>
</gene>